<keyword evidence="1" id="KW-0472">Membrane</keyword>
<dbReference type="Proteomes" id="UP000019148">
    <property type="component" value="Unassembled WGS sequence"/>
</dbReference>
<name>W6U0Z4_9SPIR</name>
<sequence length="126" mass="15008">MFLIQKIMFSVYVGVISYFIIAPIFGETGIINYKKLNNNLIMMKKHIENLKMIQKNLKTKYINLQISKPAILREASKLSYYPQNSIINEKKKIKHKTNIKQYKHRQKFLLNINSTFTDILFFTQLF</sequence>
<feature type="transmembrane region" description="Helical" evidence="1">
    <location>
        <begin position="7"/>
        <end position="26"/>
    </location>
</feature>
<dbReference type="InterPro" id="IPR007060">
    <property type="entry name" value="FtsL/DivIC"/>
</dbReference>
<organism evidence="2 3">
    <name type="scientific">Borrelia duttonii CR2A</name>
    <dbReference type="NCBI Taxonomy" id="1432657"/>
    <lineage>
        <taxon>Bacteria</taxon>
        <taxon>Pseudomonadati</taxon>
        <taxon>Spirochaetota</taxon>
        <taxon>Spirochaetia</taxon>
        <taxon>Spirochaetales</taxon>
        <taxon>Borreliaceae</taxon>
        <taxon>Borrelia</taxon>
    </lineage>
</organism>
<comment type="caution">
    <text evidence="2">The sequence shown here is derived from an EMBL/GenBank/DDBJ whole genome shotgun (WGS) entry which is preliminary data.</text>
</comment>
<evidence type="ECO:0000313" key="2">
    <source>
        <dbReference type="EMBL" id="ETZ18946.1"/>
    </source>
</evidence>
<protein>
    <submittedName>
        <fullName evidence="2">Uncharacterized protein</fullName>
    </submittedName>
</protein>
<reference evidence="2 3" key="1">
    <citation type="submission" date="2013-12" db="EMBL/GenBank/DDBJ databases">
        <title>Comparative genomics of relapsing fever spirochetes.</title>
        <authorList>
            <person name="Schwan T.G."/>
            <person name="Raffel S.J."/>
            <person name="Porcella S.F."/>
        </authorList>
    </citation>
    <scope>NUCLEOTIDE SEQUENCE [LARGE SCALE GENOMIC DNA]</scope>
    <source>
        <strain evidence="2 3">CR2A</strain>
    </source>
</reference>
<keyword evidence="1" id="KW-1133">Transmembrane helix</keyword>
<evidence type="ECO:0000256" key="1">
    <source>
        <dbReference type="SAM" id="Phobius"/>
    </source>
</evidence>
<dbReference type="EMBL" id="AZIT01000001">
    <property type="protein sequence ID" value="ETZ18946.1"/>
    <property type="molecule type" value="Genomic_DNA"/>
</dbReference>
<accession>W6U0Z4</accession>
<dbReference type="Pfam" id="PF04977">
    <property type="entry name" value="DivIC"/>
    <property type="match status" value="1"/>
</dbReference>
<dbReference type="AlphaFoldDB" id="W6U0Z4"/>
<keyword evidence="1" id="KW-0812">Transmembrane</keyword>
<dbReference type="PATRIC" id="fig|1432657.3.peg.909"/>
<proteinExistence type="predicted"/>
<evidence type="ECO:0000313" key="3">
    <source>
        <dbReference type="Proteomes" id="UP000019148"/>
    </source>
</evidence>
<gene>
    <name evidence="2" type="ORF">BDCR2A_00919</name>
</gene>